<sequence>MSRAIIRHERWTVGPDTEPDREPDAYAAECAVCLARSPQKAVPEDARDWVFRHAGDNPSHHSYRAIAVHPLRAWRPDA</sequence>
<reference evidence="2 3" key="1">
    <citation type="submission" date="2020-02" db="EMBL/GenBank/DDBJ databases">
        <title>Whole Genome Shotgun Sequence of Streptomyces sp. strain CWH03.</title>
        <authorList>
            <person name="Dohra H."/>
            <person name="Kodani S."/>
            <person name="Yamamura H."/>
        </authorList>
    </citation>
    <scope>NUCLEOTIDE SEQUENCE [LARGE SCALE GENOMIC DNA]</scope>
    <source>
        <strain evidence="2 3">CWH03</strain>
    </source>
</reference>
<protein>
    <recommendedName>
        <fullName evidence="1">DUF7848 domain-containing protein</fullName>
    </recommendedName>
</protein>
<name>A0A6A0APU9_9ACTN</name>
<evidence type="ECO:0000313" key="3">
    <source>
        <dbReference type="Proteomes" id="UP000484988"/>
    </source>
</evidence>
<feature type="domain" description="DUF7848" evidence="1">
    <location>
        <begin position="1"/>
        <end position="75"/>
    </location>
</feature>
<keyword evidence="3" id="KW-1185">Reference proteome</keyword>
<dbReference type="AlphaFoldDB" id="A0A6A0APU9"/>
<comment type="caution">
    <text evidence="2">The sequence shown here is derived from an EMBL/GenBank/DDBJ whole genome shotgun (WGS) entry which is preliminary data.</text>
</comment>
<evidence type="ECO:0000259" key="1">
    <source>
        <dbReference type="Pfam" id="PF25232"/>
    </source>
</evidence>
<dbReference type="InterPro" id="IPR057170">
    <property type="entry name" value="DUF7848"/>
</dbReference>
<dbReference type="Pfam" id="PF25232">
    <property type="entry name" value="DUF7848"/>
    <property type="match status" value="1"/>
</dbReference>
<dbReference type="EMBL" id="BLLG01000003">
    <property type="protein sequence ID" value="GFH35030.1"/>
    <property type="molecule type" value="Genomic_DNA"/>
</dbReference>
<accession>A0A6A0APU9</accession>
<dbReference type="Proteomes" id="UP000484988">
    <property type="component" value="Unassembled WGS sequence"/>
</dbReference>
<evidence type="ECO:0000313" key="2">
    <source>
        <dbReference type="EMBL" id="GFH35030.1"/>
    </source>
</evidence>
<gene>
    <name evidence="2" type="ORF">SCWH03_12440</name>
</gene>
<proteinExistence type="predicted"/>
<organism evidence="2 3">
    <name type="scientific">Streptomyces pacificus</name>
    <dbReference type="NCBI Taxonomy" id="2705029"/>
    <lineage>
        <taxon>Bacteria</taxon>
        <taxon>Bacillati</taxon>
        <taxon>Actinomycetota</taxon>
        <taxon>Actinomycetes</taxon>
        <taxon>Kitasatosporales</taxon>
        <taxon>Streptomycetaceae</taxon>
        <taxon>Streptomyces</taxon>
    </lineage>
</organism>